<evidence type="ECO:0000313" key="2">
    <source>
        <dbReference type="Proteomes" id="UP001162992"/>
    </source>
</evidence>
<dbReference type="Proteomes" id="UP001162992">
    <property type="component" value="Chromosome 11"/>
</dbReference>
<evidence type="ECO:0000313" key="1">
    <source>
        <dbReference type="EMBL" id="KAJ7537691.1"/>
    </source>
</evidence>
<dbReference type="EMBL" id="CM055102">
    <property type="protein sequence ID" value="KAJ7537691.1"/>
    <property type="molecule type" value="Genomic_DNA"/>
</dbReference>
<reference evidence="2" key="1">
    <citation type="journal article" date="2024" name="Proc. Natl. Acad. Sci. U.S.A.">
        <title>Extraordinary preservation of gene collinearity over three hundred million years revealed in homosporous lycophytes.</title>
        <authorList>
            <person name="Li C."/>
            <person name="Wickell D."/>
            <person name="Kuo L.Y."/>
            <person name="Chen X."/>
            <person name="Nie B."/>
            <person name="Liao X."/>
            <person name="Peng D."/>
            <person name="Ji J."/>
            <person name="Jenkins J."/>
            <person name="Williams M."/>
            <person name="Shu S."/>
            <person name="Plott C."/>
            <person name="Barry K."/>
            <person name="Rajasekar S."/>
            <person name="Grimwood J."/>
            <person name="Han X."/>
            <person name="Sun S."/>
            <person name="Hou Z."/>
            <person name="He W."/>
            <person name="Dai G."/>
            <person name="Sun C."/>
            <person name="Schmutz J."/>
            <person name="Leebens-Mack J.H."/>
            <person name="Li F.W."/>
            <person name="Wang L."/>
        </authorList>
    </citation>
    <scope>NUCLEOTIDE SEQUENCE [LARGE SCALE GENOMIC DNA]</scope>
    <source>
        <strain evidence="2">cv. PW_Plant_1</strain>
    </source>
</reference>
<accession>A0ACC2C6S7</accession>
<name>A0ACC2C6S7_DIPCM</name>
<gene>
    <name evidence="1" type="ORF">O6H91_11G017200</name>
</gene>
<protein>
    <submittedName>
        <fullName evidence="1">Uncharacterized protein</fullName>
    </submittedName>
</protein>
<proteinExistence type="predicted"/>
<comment type="caution">
    <text evidence="1">The sequence shown here is derived from an EMBL/GenBank/DDBJ whole genome shotgun (WGS) entry which is preliminary data.</text>
</comment>
<keyword evidence="2" id="KW-1185">Reference proteome</keyword>
<organism evidence="1 2">
    <name type="scientific">Diphasiastrum complanatum</name>
    <name type="common">Issler's clubmoss</name>
    <name type="synonym">Lycopodium complanatum</name>
    <dbReference type="NCBI Taxonomy" id="34168"/>
    <lineage>
        <taxon>Eukaryota</taxon>
        <taxon>Viridiplantae</taxon>
        <taxon>Streptophyta</taxon>
        <taxon>Embryophyta</taxon>
        <taxon>Tracheophyta</taxon>
        <taxon>Lycopodiopsida</taxon>
        <taxon>Lycopodiales</taxon>
        <taxon>Lycopodiaceae</taxon>
        <taxon>Lycopodioideae</taxon>
        <taxon>Diphasiastrum</taxon>
    </lineage>
</organism>
<sequence length="387" mass="44577">MTNRTVKLAQSKLAQSQCGKKQKPSKNQMRRGSDRCKRGGVQSKNKKQRVSDRYDCGRVANLKALFFASCFTGKMISMLDEEVNLVVLDQIPLHLSAEIVGKMLGISSEGDVIRGCFAKRENAEVQNNCYHQKEPSLLTDDLKKRVEFMHELAVNTLDSSSSAEARDLLDAIYLELKEHKKMNWAQELIRRSFASWIKAQGKDELLMCERVLRVAILDQLRKCEPTNKFWRAERGKMQHSIIDIELPGKRKKVTPKFATNISPRRSNGYPSIPSLSIALDLCIEPLVEVQQMYHNIRELKLEESKLKDQVTELRSELNKVKTDGEKAVEVLKYKCCHYRRLVFLKGQESFEMAKRVEELLELEKSYNELRTKYQDLSKLVGVSMNKM</sequence>